<keyword evidence="2" id="KW-1185">Reference proteome</keyword>
<dbReference type="Gramene" id="CDF37280">
    <property type="protein sequence ID" value="CDF37280"/>
    <property type="gene ID" value="CHC_T00005285001"/>
</dbReference>
<name>R7QIN4_CHOCR</name>
<reference evidence="2" key="1">
    <citation type="journal article" date="2013" name="Proc. Natl. Acad. Sci. U.S.A.">
        <title>Genome structure and metabolic features in the red seaweed Chondrus crispus shed light on evolution of the Archaeplastida.</title>
        <authorList>
            <person name="Collen J."/>
            <person name="Porcel B."/>
            <person name="Carre W."/>
            <person name="Ball S.G."/>
            <person name="Chaparro C."/>
            <person name="Tonon T."/>
            <person name="Barbeyron T."/>
            <person name="Michel G."/>
            <person name="Noel B."/>
            <person name="Valentin K."/>
            <person name="Elias M."/>
            <person name="Artiguenave F."/>
            <person name="Arun A."/>
            <person name="Aury J.M."/>
            <person name="Barbosa-Neto J.F."/>
            <person name="Bothwell J.H."/>
            <person name="Bouget F.Y."/>
            <person name="Brillet L."/>
            <person name="Cabello-Hurtado F."/>
            <person name="Capella-Gutierrez S."/>
            <person name="Charrier B."/>
            <person name="Cladiere L."/>
            <person name="Cock J.M."/>
            <person name="Coelho S.M."/>
            <person name="Colleoni C."/>
            <person name="Czjzek M."/>
            <person name="Da Silva C."/>
            <person name="Delage L."/>
            <person name="Denoeud F."/>
            <person name="Deschamps P."/>
            <person name="Dittami S.M."/>
            <person name="Gabaldon T."/>
            <person name="Gachon C.M."/>
            <person name="Groisillier A."/>
            <person name="Herve C."/>
            <person name="Jabbari K."/>
            <person name="Katinka M."/>
            <person name="Kloareg B."/>
            <person name="Kowalczyk N."/>
            <person name="Labadie K."/>
            <person name="Leblanc C."/>
            <person name="Lopez P.J."/>
            <person name="McLachlan D.H."/>
            <person name="Meslet-Cladiere L."/>
            <person name="Moustafa A."/>
            <person name="Nehr Z."/>
            <person name="Nyvall Collen P."/>
            <person name="Panaud O."/>
            <person name="Partensky F."/>
            <person name="Poulain J."/>
            <person name="Rensing S.A."/>
            <person name="Rousvoal S."/>
            <person name="Samson G."/>
            <person name="Symeonidi A."/>
            <person name="Weissenbach J."/>
            <person name="Zambounis A."/>
            <person name="Wincker P."/>
            <person name="Boyen C."/>
        </authorList>
    </citation>
    <scope>NUCLEOTIDE SEQUENCE [LARGE SCALE GENOMIC DNA]</scope>
    <source>
        <strain evidence="2">cv. Stackhouse</strain>
    </source>
</reference>
<sequence>MLVIGVCRRGWGLRWAYRERYTQSNVGWCLVQGRCGESGSRWMGRTLD</sequence>
<dbReference type="AlphaFoldDB" id="R7QIN4"/>
<dbReference type="KEGG" id="ccp:CHC_T00005285001"/>
<organism evidence="1 2">
    <name type="scientific">Chondrus crispus</name>
    <name type="common">Carrageen Irish moss</name>
    <name type="synonym">Polymorpha crispa</name>
    <dbReference type="NCBI Taxonomy" id="2769"/>
    <lineage>
        <taxon>Eukaryota</taxon>
        <taxon>Rhodophyta</taxon>
        <taxon>Florideophyceae</taxon>
        <taxon>Rhodymeniophycidae</taxon>
        <taxon>Gigartinales</taxon>
        <taxon>Gigartinaceae</taxon>
        <taxon>Chondrus</taxon>
    </lineage>
</organism>
<dbReference type="GeneID" id="17324831"/>
<proteinExistence type="predicted"/>
<evidence type="ECO:0000313" key="1">
    <source>
        <dbReference type="EMBL" id="CDF37280.1"/>
    </source>
</evidence>
<dbReference type="Proteomes" id="UP000012073">
    <property type="component" value="Unassembled WGS sequence"/>
</dbReference>
<dbReference type="RefSeq" id="XP_005717099.1">
    <property type="nucleotide sequence ID" value="XM_005717042.1"/>
</dbReference>
<gene>
    <name evidence="1" type="ORF">CHC_T00005285001</name>
</gene>
<evidence type="ECO:0000313" key="2">
    <source>
        <dbReference type="Proteomes" id="UP000012073"/>
    </source>
</evidence>
<accession>R7QIN4</accession>
<protein>
    <submittedName>
        <fullName evidence="1">Uncharacterized protein</fullName>
    </submittedName>
</protein>
<dbReference type="EMBL" id="HG001828">
    <property type="protein sequence ID" value="CDF37280.1"/>
    <property type="molecule type" value="Genomic_DNA"/>
</dbReference>